<proteinExistence type="predicted"/>
<reference evidence="2" key="2">
    <citation type="submission" date="2019-07" db="EMBL/GenBank/DDBJ databases">
        <title>Phylogenomic Reclassification of ATCC Bacillus Strains and Various Taxa within the Genus Bacillus.</title>
        <authorList>
            <person name="Riojas M.A."/>
            <person name="Frank A.M."/>
            <person name="Fenn S.L."/>
            <person name="King S.P."/>
            <person name="Brower S.M."/>
            <person name="Hazbon M.H."/>
        </authorList>
    </citation>
    <scope>NUCLEOTIDE SEQUENCE</scope>
    <source>
        <strain evidence="2">ATCC 35646</strain>
    </source>
</reference>
<dbReference type="AlphaFoldDB" id="A0A0B5NJ24"/>
<geneLocation type="plasmid" evidence="3 5">
    <name>unnamed3</name>
</geneLocation>
<dbReference type="EMBL" id="VKQN01000001">
    <property type="protein sequence ID" value="MDR4174847.1"/>
    <property type="molecule type" value="Genomic_DNA"/>
</dbReference>
<evidence type="ECO:0000313" key="3">
    <source>
        <dbReference type="EMBL" id="QKH22727.1"/>
    </source>
</evidence>
<dbReference type="Proteomes" id="UP000501107">
    <property type="component" value="Plasmid unnamed3"/>
</dbReference>
<protein>
    <submittedName>
        <fullName evidence="3">Uncharacterized protein</fullName>
    </submittedName>
</protein>
<sequence>MSTDNTLQVAEGKANVLKLYVTEDVDLKWEVIQLETNEEGFIEHETIVKAINGGEYVGGMCALETSSLYYDEEGINNFETWFAIKTPYEYTAKVYGVGIFVGHGVDEEPIGLTEEEIKEMRERCEIRGYGSKQN</sequence>
<dbReference type="Proteomes" id="UP000031876">
    <property type="component" value="Plasmid 2"/>
</dbReference>
<dbReference type="KEGG" id="btw:BF38_5834"/>
<dbReference type="Proteomes" id="UP001181533">
    <property type="component" value="Unassembled WGS sequence"/>
</dbReference>
<evidence type="ECO:0000313" key="1">
    <source>
        <dbReference type="EMBL" id="AJG73961.1"/>
    </source>
</evidence>
<gene>
    <name evidence="1" type="ORF">BF38_5834</name>
    <name evidence="2" type="ORF">FO599_01710</name>
    <name evidence="3" type="ORF">FOC89_01705</name>
</gene>
<evidence type="ECO:0000313" key="2">
    <source>
        <dbReference type="EMBL" id="MDR4174847.1"/>
    </source>
</evidence>
<organism evidence="3 5">
    <name type="scientific">Bacillus thuringiensis</name>
    <dbReference type="NCBI Taxonomy" id="1428"/>
    <lineage>
        <taxon>Bacteria</taxon>
        <taxon>Bacillati</taxon>
        <taxon>Bacillota</taxon>
        <taxon>Bacilli</taxon>
        <taxon>Bacillales</taxon>
        <taxon>Bacillaceae</taxon>
        <taxon>Bacillus</taxon>
        <taxon>Bacillus cereus group</taxon>
    </lineage>
</organism>
<accession>A0A0B5NJ24</accession>
<name>A0A0B5NJ24_BACTU</name>
<dbReference type="RefSeq" id="WP_000102349.1">
    <property type="nucleotide sequence ID" value="NZ_CP009334.1"/>
</dbReference>
<dbReference type="EMBL" id="CP053979">
    <property type="protein sequence ID" value="QKH22727.1"/>
    <property type="molecule type" value="Genomic_DNA"/>
</dbReference>
<reference evidence="3 5" key="3">
    <citation type="submission" date="2020-05" db="EMBL/GenBank/DDBJ databases">
        <title>FDA dAtabase for Regulatory Grade micrObial Sequences (FDA-ARGOS): Supporting development and validation of Infectious Disease Dx tests.</title>
        <authorList>
            <person name="Nelson B."/>
            <person name="Plummer A."/>
            <person name="Tallon L."/>
            <person name="Sadzewicz L."/>
            <person name="Zhao X."/>
            <person name="Vavikolanu K."/>
            <person name="Mehta A."/>
            <person name="Aluvathingal J."/>
            <person name="Nadendla S."/>
            <person name="Myers T."/>
            <person name="Yan Y."/>
            <person name="Sichtig H."/>
        </authorList>
    </citation>
    <scope>NUCLEOTIDE SEQUENCE [LARGE SCALE GENOMIC DNA]</scope>
    <source>
        <strain evidence="3 5">FDAARGOS_795</strain>
        <plasmid evidence="3 5">unnamed3</plasmid>
    </source>
</reference>
<evidence type="ECO:0000313" key="4">
    <source>
        <dbReference type="Proteomes" id="UP000031876"/>
    </source>
</evidence>
<keyword evidence="3" id="KW-0614">Plasmid</keyword>
<evidence type="ECO:0000313" key="5">
    <source>
        <dbReference type="Proteomes" id="UP000501107"/>
    </source>
</evidence>
<reference evidence="1 4" key="1">
    <citation type="journal article" date="2015" name="Genome Announc.">
        <title>Complete genome sequences for 35 biothreat assay-relevant bacillus species.</title>
        <authorList>
            <person name="Johnson S.L."/>
            <person name="Daligault H.E."/>
            <person name="Davenport K.W."/>
            <person name="Jaissle J."/>
            <person name="Frey K.G."/>
            <person name="Ladner J.T."/>
            <person name="Broomall S.M."/>
            <person name="Bishop-Lilly K.A."/>
            <person name="Bruce D.C."/>
            <person name="Gibbons H.S."/>
            <person name="Coyne S.R."/>
            <person name="Lo C.C."/>
            <person name="Meincke L."/>
            <person name="Munk A.C."/>
            <person name="Koroleva G.I."/>
            <person name="Rosenzweig C.N."/>
            <person name="Palacios G.F."/>
            <person name="Redden C.L."/>
            <person name="Minogue T.D."/>
            <person name="Chain P.S."/>
        </authorList>
    </citation>
    <scope>NUCLEOTIDE SEQUENCE [LARGE SCALE GENOMIC DNA]</scope>
    <source>
        <strain evidence="1 4">HD1011</strain>
        <plasmid evidence="1 4">2</plasmid>
    </source>
</reference>
<geneLocation type="plasmid" evidence="1 4">
    <name>2</name>
</geneLocation>
<dbReference type="EMBL" id="CP009334">
    <property type="protein sequence ID" value="AJG73961.1"/>
    <property type="molecule type" value="Genomic_DNA"/>
</dbReference>